<proteinExistence type="predicted"/>
<reference evidence="2 3" key="1">
    <citation type="journal article" date="2017" name="Environ. Microbiol.">
        <title>Decay of the glycolytic pathway and adaptation to intranuclear parasitism within Enterocytozoonidae microsporidia.</title>
        <authorList>
            <person name="Wiredu Boakye D."/>
            <person name="Jaroenlak P."/>
            <person name="Prachumwat A."/>
            <person name="Williams T.A."/>
            <person name="Bateman K.S."/>
            <person name="Itsathitphaisarn O."/>
            <person name="Sritunyalucksana K."/>
            <person name="Paszkiewicz K.H."/>
            <person name="Moore K.A."/>
            <person name="Stentiford G.D."/>
            <person name="Williams B.A."/>
        </authorList>
    </citation>
    <scope>NUCLEOTIDE SEQUENCE [LARGE SCALE GENOMIC DNA]</scope>
    <source>
        <strain evidence="2 3">GB1</strain>
    </source>
</reference>
<evidence type="ECO:0000313" key="2">
    <source>
        <dbReference type="EMBL" id="ORD93526.1"/>
    </source>
</evidence>
<protein>
    <submittedName>
        <fullName evidence="2">Uncharacterized protein</fullName>
    </submittedName>
</protein>
<dbReference type="AlphaFoldDB" id="A0A1Y1S545"/>
<accession>A0A1Y1S545</accession>
<dbReference type="Proteomes" id="UP000192639">
    <property type="component" value="Unassembled WGS sequence"/>
</dbReference>
<feature type="signal peptide" evidence="1">
    <location>
        <begin position="1"/>
        <end position="20"/>
    </location>
</feature>
<name>A0A1Y1S545_9MICR</name>
<feature type="chain" id="PRO_5013095895" evidence="1">
    <location>
        <begin position="21"/>
        <end position="97"/>
    </location>
</feature>
<evidence type="ECO:0000256" key="1">
    <source>
        <dbReference type="SAM" id="SignalP"/>
    </source>
</evidence>
<dbReference type="EMBL" id="LWDP01000072">
    <property type="protein sequence ID" value="ORD93526.1"/>
    <property type="molecule type" value="Genomic_DNA"/>
</dbReference>
<keyword evidence="1" id="KW-0732">Signal</keyword>
<keyword evidence="3" id="KW-1185">Reference proteome</keyword>
<comment type="caution">
    <text evidence="2">The sequence shown here is derived from an EMBL/GenBank/DDBJ whole genome shotgun (WGS) entry which is preliminary data.</text>
</comment>
<organism evidence="2 3">
    <name type="scientific">Enterospora canceri</name>
    <dbReference type="NCBI Taxonomy" id="1081671"/>
    <lineage>
        <taxon>Eukaryota</taxon>
        <taxon>Fungi</taxon>
        <taxon>Fungi incertae sedis</taxon>
        <taxon>Microsporidia</taxon>
        <taxon>Enterocytozoonidae</taxon>
        <taxon>Enterospora</taxon>
    </lineage>
</organism>
<sequence length="97" mass="10844">MISSISFIRFLLSIRSFISGCSFTHCFAPSNSFLIELYSFSNCINVCSFSFKSFKLNSMSFVSSVIFSDFSTFSIIVAVSSVNLLARSSFLILFFCT</sequence>
<evidence type="ECO:0000313" key="3">
    <source>
        <dbReference type="Proteomes" id="UP000192639"/>
    </source>
</evidence>
<gene>
    <name evidence="2" type="ORF">ECANGB1_2718</name>
</gene>
<dbReference type="VEuPathDB" id="MicrosporidiaDB:ECANGB1_2718"/>